<evidence type="ECO:0000256" key="3">
    <source>
        <dbReference type="ARBA" id="ARBA00023125"/>
    </source>
</evidence>
<dbReference type="InterPro" id="IPR039538">
    <property type="entry name" value="BetI_C"/>
</dbReference>
<evidence type="ECO:0000256" key="5">
    <source>
        <dbReference type="PROSITE-ProRule" id="PRU00335"/>
    </source>
</evidence>
<dbReference type="SUPFAM" id="SSF48498">
    <property type="entry name" value="Tetracyclin repressor-like, C-terminal domain"/>
    <property type="match status" value="1"/>
</dbReference>
<evidence type="ECO:0000313" key="7">
    <source>
        <dbReference type="EMBL" id="RJP26340.1"/>
    </source>
</evidence>
<evidence type="ECO:0000256" key="4">
    <source>
        <dbReference type="ARBA" id="ARBA00023163"/>
    </source>
</evidence>
<evidence type="ECO:0000313" key="8">
    <source>
        <dbReference type="Proteomes" id="UP000265882"/>
    </source>
</evidence>
<sequence length="198" mass="22827">MSRKIVAPQRRKQIADALFLCLAESGHETVTIKDIARRANLHYGVIHYYFKSKDEIVSEMADSIIAKYGNLLLERTRSAHSATEKINIAVDFLVEEFIFNRRLNRVFYNLVQMAFERETIRDALRRQLRAYRRHIAAVIAEGTTNGEFPARRSGPIASSLVALVEGMALQWVIDSRALERKEVHSLIREMVDHYLFGH</sequence>
<proteinExistence type="predicted"/>
<keyword evidence="1" id="KW-0678">Repressor</keyword>
<comment type="caution">
    <text evidence="7">The sequence shown here is derived from an EMBL/GenBank/DDBJ whole genome shotgun (WGS) entry which is preliminary data.</text>
</comment>
<keyword evidence="3 5" id="KW-0238">DNA-binding</keyword>
<feature type="domain" description="HTH tetR-type" evidence="6">
    <location>
        <begin position="8"/>
        <end position="68"/>
    </location>
</feature>
<evidence type="ECO:0000256" key="1">
    <source>
        <dbReference type="ARBA" id="ARBA00022491"/>
    </source>
</evidence>
<dbReference type="EMBL" id="QZKU01000009">
    <property type="protein sequence ID" value="RJP26340.1"/>
    <property type="molecule type" value="Genomic_DNA"/>
</dbReference>
<dbReference type="PANTHER" id="PTHR43479">
    <property type="entry name" value="ACREF/ENVCD OPERON REPRESSOR-RELATED"/>
    <property type="match status" value="1"/>
</dbReference>
<dbReference type="Pfam" id="PF13977">
    <property type="entry name" value="TetR_C_6"/>
    <property type="match status" value="1"/>
</dbReference>
<keyword evidence="4" id="KW-0804">Transcription</keyword>
<dbReference type="InterPro" id="IPR036271">
    <property type="entry name" value="Tet_transcr_reg_TetR-rel_C_sf"/>
</dbReference>
<protein>
    <submittedName>
        <fullName evidence="7">TetR family transcriptional regulator</fullName>
    </submittedName>
</protein>
<reference evidence="7 8" key="1">
    <citation type="journal article" date="2017" name="ISME J.">
        <title>Energy and carbon metabolisms in a deep terrestrial subsurface fluid microbial community.</title>
        <authorList>
            <person name="Momper L."/>
            <person name="Jungbluth S.P."/>
            <person name="Lee M.D."/>
            <person name="Amend J.P."/>
        </authorList>
    </citation>
    <scope>NUCLEOTIDE SEQUENCE [LARGE SCALE GENOMIC DNA]</scope>
    <source>
        <strain evidence="7">SURF_5</strain>
    </source>
</reference>
<dbReference type="GO" id="GO:0003677">
    <property type="term" value="F:DNA binding"/>
    <property type="evidence" value="ECO:0007669"/>
    <property type="project" value="UniProtKB-UniRule"/>
</dbReference>
<organism evidence="7 8">
    <name type="scientific">Abyssobacteria bacterium (strain SURF_5)</name>
    <dbReference type="NCBI Taxonomy" id="2093360"/>
    <lineage>
        <taxon>Bacteria</taxon>
        <taxon>Pseudomonadati</taxon>
        <taxon>Candidatus Hydrogenedentota</taxon>
        <taxon>Candidatus Abyssobacteria</taxon>
    </lineage>
</organism>
<dbReference type="SUPFAM" id="SSF46689">
    <property type="entry name" value="Homeodomain-like"/>
    <property type="match status" value="1"/>
</dbReference>
<keyword evidence="2" id="KW-0805">Transcription regulation</keyword>
<dbReference type="AlphaFoldDB" id="A0A3A4PAB3"/>
<dbReference type="Gene3D" id="1.10.357.10">
    <property type="entry name" value="Tetracycline Repressor, domain 2"/>
    <property type="match status" value="1"/>
</dbReference>
<dbReference type="InterPro" id="IPR001647">
    <property type="entry name" value="HTH_TetR"/>
</dbReference>
<evidence type="ECO:0000259" key="6">
    <source>
        <dbReference type="PROSITE" id="PS50977"/>
    </source>
</evidence>
<dbReference type="InterPro" id="IPR050624">
    <property type="entry name" value="HTH-type_Tx_Regulator"/>
</dbReference>
<accession>A0A3A4PAB3</accession>
<name>A0A3A4PAB3_ABYX5</name>
<dbReference type="PANTHER" id="PTHR43479:SF11">
    <property type="entry name" value="ACREF_ENVCD OPERON REPRESSOR-RELATED"/>
    <property type="match status" value="1"/>
</dbReference>
<dbReference type="Proteomes" id="UP000265882">
    <property type="component" value="Unassembled WGS sequence"/>
</dbReference>
<dbReference type="PROSITE" id="PS50977">
    <property type="entry name" value="HTH_TETR_2"/>
    <property type="match status" value="1"/>
</dbReference>
<feature type="DNA-binding region" description="H-T-H motif" evidence="5">
    <location>
        <begin position="31"/>
        <end position="50"/>
    </location>
</feature>
<dbReference type="InterPro" id="IPR009057">
    <property type="entry name" value="Homeodomain-like_sf"/>
</dbReference>
<evidence type="ECO:0000256" key="2">
    <source>
        <dbReference type="ARBA" id="ARBA00023015"/>
    </source>
</evidence>
<dbReference type="Pfam" id="PF00440">
    <property type="entry name" value="TetR_N"/>
    <property type="match status" value="1"/>
</dbReference>
<gene>
    <name evidence="7" type="ORF">C4520_00705</name>
</gene>